<feature type="domain" description="C3H1-type" evidence="4">
    <location>
        <begin position="12"/>
        <end position="39"/>
    </location>
</feature>
<dbReference type="InterPro" id="IPR036855">
    <property type="entry name" value="Znf_CCCH_sf"/>
</dbReference>
<proteinExistence type="predicted"/>
<keyword evidence="2" id="KW-0863">Zinc-finger</keyword>
<evidence type="ECO:0000259" key="4">
    <source>
        <dbReference type="PROSITE" id="PS50103"/>
    </source>
</evidence>
<name>A0A6C0BFU3_9ZZZZ</name>
<evidence type="ECO:0000256" key="1">
    <source>
        <dbReference type="ARBA" id="ARBA00022723"/>
    </source>
</evidence>
<dbReference type="InterPro" id="IPR000571">
    <property type="entry name" value="Znf_CCCH"/>
</dbReference>
<keyword evidence="3" id="KW-0862">Zinc</keyword>
<protein>
    <recommendedName>
        <fullName evidence="4">C3H1-type domain-containing protein</fullName>
    </recommendedName>
</protein>
<dbReference type="GO" id="GO:0008270">
    <property type="term" value="F:zinc ion binding"/>
    <property type="evidence" value="ECO:0007669"/>
    <property type="project" value="UniProtKB-KW"/>
</dbReference>
<evidence type="ECO:0000256" key="2">
    <source>
        <dbReference type="ARBA" id="ARBA00022771"/>
    </source>
</evidence>
<accession>A0A6C0BFU3</accession>
<dbReference type="PROSITE" id="PS50103">
    <property type="entry name" value="ZF_C3H1"/>
    <property type="match status" value="1"/>
</dbReference>
<evidence type="ECO:0000256" key="3">
    <source>
        <dbReference type="ARBA" id="ARBA00022833"/>
    </source>
</evidence>
<sequence>MALSKFSSKPNKSIPKMCMKFFLGNCEYGFDCPNLHPIGIIPKVCLTYFKYTFCEKGKDCNFLHLSSKLNLFPCFQFIKYGICSKCCHKHRNGLNYEDEKNCFDCRCHYAHFKFREIDVFKILGVITTKYWAPDFRKMCGIILKNPFFDELQSLFVEKELIRILYEMYYGYDVMPDKNISKECIPKREEHCFKEWLKGIFVEKELLNILYLMHRDKYVFPSYYFGEKDVLDAHIYTIKAPKPVLLQCDCCHCS</sequence>
<organism evidence="5">
    <name type="scientific">viral metagenome</name>
    <dbReference type="NCBI Taxonomy" id="1070528"/>
    <lineage>
        <taxon>unclassified sequences</taxon>
        <taxon>metagenomes</taxon>
        <taxon>organismal metagenomes</taxon>
    </lineage>
</organism>
<dbReference type="EMBL" id="MN739131">
    <property type="protein sequence ID" value="QHS90268.1"/>
    <property type="molecule type" value="Genomic_DNA"/>
</dbReference>
<dbReference type="AlphaFoldDB" id="A0A6C0BFU3"/>
<dbReference type="SUPFAM" id="SSF90229">
    <property type="entry name" value="CCCH zinc finger"/>
    <property type="match status" value="1"/>
</dbReference>
<evidence type="ECO:0000313" key="5">
    <source>
        <dbReference type="EMBL" id="QHS90268.1"/>
    </source>
</evidence>
<keyword evidence="1" id="KW-0479">Metal-binding</keyword>
<reference evidence="5" key="1">
    <citation type="journal article" date="2020" name="Nature">
        <title>Giant virus diversity and host interactions through global metagenomics.</title>
        <authorList>
            <person name="Schulz F."/>
            <person name="Roux S."/>
            <person name="Paez-Espino D."/>
            <person name="Jungbluth S."/>
            <person name="Walsh D.A."/>
            <person name="Denef V.J."/>
            <person name="McMahon K.D."/>
            <person name="Konstantinidis K.T."/>
            <person name="Eloe-Fadrosh E.A."/>
            <person name="Kyrpides N.C."/>
            <person name="Woyke T."/>
        </authorList>
    </citation>
    <scope>NUCLEOTIDE SEQUENCE</scope>
    <source>
        <strain evidence="5">GVMAG-M-3300010160-60</strain>
    </source>
</reference>